<dbReference type="InterPro" id="IPR029063">
    <property type="entry name" value="SAM-dependent_MTases_sf"/>
</dbReference>
<protein>
    <submittedName>
        <fullName evidence="6">Methyltransferase</fullName>
    </submittedName>
</protein>
<keyword evidence="3" id="KW-0949">S-adenosyl-L-methionine</keyword>
<keyword evidence="1 6" id="KW-0489">Methyltransferase</keyword>
<evidence type="ECO:0000313" key="7">
    <source>
        <dbReference type="Proteomes" id="UP001500363"/>
    </source>
</evidence>
<evidence type="ECO:0000313" key="6">
    <source>
        <dbReference type="EMBL" id="GAA1520232.1"/>
    </source>
</evidence>
<name>A0ABP4LBI4_9ACTN</name>
<proteinExistence type="predicted"/>
<dbReference type="Pfam" id="PF00891">
    <property type="entry name" value="Methyltransf_2"/>
    <property type="match status" value="1"/>
</dbReference>
<evidence type="ECO:0000256" key="2">
    <source>
        <dbReference type="ARBA" id="ARBA00022679"/>
    </source>
</evidence>
<dbReference type="InterPro" id="IPR012967">
    <property type="entry name" value="COMT_dimerisation"/>
</dbReference>
<dbReference type="Proteomes" id="UP001500363">
    <property type="component" value="Unassembled WGS sequence"/>
</dbReference>
<dbReference type="InterPro" id="IPR016461">
    <property type="entry name" value="COMT-like"/>
</dbReference>
<dbReference type="InterPro" id="IPR001077">
    <property type="entry name" value="COMT_C"/>
</dbReference>
<evidence type="ECO:0000256" key="1">
    <source>
        <dbReference type="ARBA" id="ARBA00022603"/>
    </source>
</evidence>
<evidence type="ECO:0000256" key="3">
    <source>
        <dbReference type="ARBA" id="ARBA00022691"/>
    </source>
</evidence>
<evidence type="ECO:0000259" key="5">
    <source>
        <dbReference type="Pfam" id="PF08100"/>
    </source>
</evidence>
<dbReference type="EMBL" id="BAAANC010000001">
    <property type="protein sequence ID" value="GAA1520232.1"/>
    <property type="molecule type" value="Genomic_DNA"/>
</dbReference>
<dbReference type="GO" id="GO:0032259">
    <property type="term" value="P:methylation"/>
    <property type="evidence" value="ECO:0007669"/>
    <property type="project" value="UniProtKB-KW"/>
</dbReference>
<dbReference type="PIRSF" id="PIRSF005739">
    <property type="entry name" value="O-mtase"/>
    <property type="match status" value="1"/>
</dbReference>
<gene>
    <name evidence="6" type="ORF">GCM10009741_21110</name>
</gene>
<sequence>MDDGARLQAMVTGFRLSAALGVAAELGVSDELAAGPRTLDELAGAVGADEETLGRLLRALVAAGVYDEEDGRYRNTALGEGLRSDVPGSLRPLARTLQDPALWAAWGHLAHSVRTGETAFEALHGVDVWTHRQRLPKHNQIFNDNMAALTTTIARAVATTYDFGKVHTVIDVGGGRGVLLEAVLKEYEHLEGIVFDLPQAVAEAPGDPALRERWTAVAGSFFEQVPPADAYLLKSILHDWPDDRCVDILRTCAASLNPGGVVLVVETVLDRPGHELGAAFSDLNMLVLPGGRERTEQQFADLFTAADLHLNRLVDTTTRMSILEVTKT</sequence>
<comment type="caution">
    <text evidence="6">The sequence shown here is derived from an EMBL/GenBank/DDBJ whole genome shotgun (WGS) entry which is preliminary data.</text>
</comment>
<organism evidence="6 7">
    <name type="scientific">Kribbella lupini</name>
    <dbReference type="NCBI Taxonomy" id="291602"/>
    <lineage>
        <taxon>Bacteria</taxon>
        <taxon>Bacillati</taxon>
        <taxon>Actinomycetota</taxon>
        <taxon>Actinomycetes</taxon>
        <taxon>Propionibacteriales</taxon>
        <taxon>Kribbellaceae</taxon>
        <taxon>Kribbella</taxon>
    </lineage>
</organism>
<dbReference type="SUPFAM" id="SSF53335">
    <property type="entry name" value="S-adenosyl-L-methionine-dependent methyltransferases"/>
    <property type="match status" value="1"/>
</dbReference>
<accession>A0ABP4LBI4</accession>
<dbReference type="Gene3D" id="1.10.10.10">
    <property type="entry name" value="Winged helix-like DNA-binding domain superfamily/Winged helix DNA-binding domain"/>
    <property type="match status" value="1"/>
</dbReference>
<dbReference type="InterPro" id="IPR036390">
    <property type="entry name" value="WH_DNA-bd_sf"/>
</dbReference>
<keyword evidence="2" id="KW-0808">Transferase</keyword>
<dbReference type="Gene3D" id="3.40.50.150">
    <property type="entry name" value="Vaccinia Virus protein VP39"/>
    <property type="match status" value="1"/>
</dbReference>
<keyword evidence="7" id="KW-1185">Reference proteome</keyword>
<feature type="domain" description="O-methyltransferase dimerisation" evidence="5">
    <location>
        <begin position="11"/>
        <end position="80"/>
    </location>
</feature>
<dbReference type="InterPro" id="IPR036388">
    <property type="entry name" value="WH-like_DNA-bd_sf"/>
</dbReference>
<dbReference type="PANTHER" id="PTHR43712:SF2">
    <property type="entry name" value="O-METHYLTRANSFERASE CICE"/>
    <property type="match status" value="1"/>
</dbReference>
<dbReference type="PANTHER" id="PTHR43712">
    <property type="entry name" value="PUTATIVE (AFU_ORTHOLOGUE AFUA_4G14580)-RELATED"/>
    <property type="match status" value="1"/>
</dbReference>
<reference evidence="7" key="1">
    <citation type="journal article" date="2019" name="Int. J. Syst. Evol. Microbiol.">
        <title>The Global Catalogue of Microorganisms (GCM) 10K type strain sequencing project: providing services to taxonomists for standard genome sequencing and annotation.</title>
        <authorList>
            <consortium name="The Broad Institute Genomics Platform"/>
            <consortium name="The Broad Institute Genome Sequencing Center for Infectious Disease"/>
            <person name="Wu L."/>
            <person name="Ma J."/>
        </authorList>
    </citation>
    <scope>NUCLEOTIDE SEQUENCE [LARGE SCALE GENOMIC DNA]</scope>
    <source>
        <strain evidence="7">JCM 14303</strain>
    </source>
</reference>
<feature type="domain" description="O-methyltransferase C-terminal" evidence="4">
    <location>
        <begin position="106"/>
        <end position="306"/>
    </location>
</feature>
<dbReference type="SUPFAM" id="SSF46785">
    <property type="entry name" value="Winged helix' DNA-binding domain"/>
    <property type="match status" value="1"/>
</dbReference>
<dbReference type="GO" id="GO:0008168">
    <property type="term" value="F:methyltransferase activity"/>
    <property type="evidence" value="ECO:0007669"/>
    <property type="project" value="UniProtKB-KW"/>
</dbReference>
<evidence type="ECO:0000259" key="4">
    <source>
        <dbReference type="Pfam" id="PF00891"/>
    </source>
</evidence>
<dbReference type="Pfam" id="PF08100">
    <property type="entry name" value="Dimerisation"/>
    <property type="match status" value="1"/>
</dbReference>
<dbReference type="PROSITE" id="PS51683">
    <property type="entry name" value="SAM_OMT_II"/>
    <property type="match status" value="1"/>
</dbReference>
<dbReference type="RefSeq" id="WP_344172503.1">
    <property type="nucleotide sequence ID" value="NZ_BAAANC010000001.1"/>
</dbReference>